<feature type="transmembrane region" description="Helical" evidence="1">
    <location>
        <begin position="61"/>
        <end position="79"/>
    </location>
</feature>
<feature type="transmembrane region" description="Helical" evidence="1">
    <location>
        <begin position="142"/>
        <end position="173"/>
    </location>
</feature>
<organism evidence="3 4">
    <name type="scientific">Pseudoclavibacter terrae</name>
    <dbReference type="NCBI Taxonomy" id="1530195"/>
    <lineage>
        <taxon>Bacteria</taxon>
        <taxon>Bacillati</taxon>
        <taxon>Actinomycetota</taxon>
        <taxon>Actinomycetes</taxon>
        <taxon>Micrococcales</taxon>
        <taxon>Microbacteriaceae</taxon>
        <taxon>Pseudoclavibacter</taxon>
    </lineage>
</organism>
<dbReference type="Pfam" id="PF07331">
    <property type="entry name" value="TctB"/>
    <property type="match status" value="1"/>
</dbReference>
<evidence type="ECO:0000259" key="2">
    <source>
        <dbReference type="Pfam" id="PF07331"/>
    </source>
</evidence>
<keyword evidence="1" id="KW-0472">Membrane</keyword>
<proteinExistence type="predicted"/>
<evidence type="ECO:0000313" key="3">
    <source>
        <dbReference type="EMBL" id="KAB1636844.1"/>
    </source>
</evidence>
<dbReference type="InterPro" id="IPR009936">
    <property type="entry name" value="DUF1468"/>
</dbReference>
<dbReference type="AlphaFoldDB" id="A0A7J5AZ63"/>
<reference evidence="3 4" key="1">
    <citation type="submission" date="2019-09" db="EMBL/GenBank/DDBJ databases">
        <title>Phylogeny of genus Pseudoclavibacter and closely related genus.</title>
        <authorList>
            <person name="Li Y."/>
        </authorList>
    </citation>
    <scope>NUCLEOTIDE SEQUENCE [LARGE SCALE GENOMIC DNA]</scope>
    <source>
        <strain evidence="3 4">THG-MD12</strain>
    </source>
</reference>
<feature type="domain" description="DUF1468" evidence="2">
    <location>
        <begin position="33"/>
        <end position="208"/>
    </location>
</feature>
<dbReference type="RefSeq" id="WP_151424560.1">
    <property type="nucleotide sequence ID" value="NZ_WBJX01000005.1"/>
</dbReference>
<protein>
    <submittedName>
        <fullName evidence="3">Tripartite tricarboxylate transporter TctB family protein</fullName>
    </submittedName>
</protein>
<comment type="caution">
    <text evidence="3">The sequence shown here is derived from an EMBL/GenBank/DDBJ whole genome shotgun (WGS) entry which is preliminary data.</text>
</comment>
<dbReference type="Proteomes" id="UP000490386">
    <property type="component" value="Unassembled WGS sequence"/>
</dbReference>
<dbReference type="OrthoDB" id="5119225at2"/>
<name>A0A7J5AZ63_9MICO</name>
<keyword evidence="4" id="KW-1185">Reference proteome</keyword>
<sequence length="216" mass="23226">MTGVIPTSAWTQHDTTASPGWWRRRTGLVVPGILTLVGIGLVIGTVTMAVPSNVSQPGPQVFPAIISVAIFIVAAFLAIDVIRNPEPERVAEPDLAELRGEKRVVDQEVEELSDFDRDELAIVQDKELAAEHIRPRTNIRSLLGALGTTIVFIAALTPLGWLLSGAFLFWGISRALGSRRPVFDIFLALAMSSIVQIAFSIGLGLNLPPGIFVGVL</sequence>
<gene>
    <name evidence="3" type="ORF">F8O03_14885</name>
</gene>
<evidence type="ECO:0000256" key="1">
    <source>
        <dbReference type="SAM" id="Phobius"/>
    </source>
</evidence>
<feature type="transmembrane region" description="Helical" evidence="1">
    <location>
        <begin position="28"/>
        <end position="49"/>
    </location>
</feature>
<keyword evidence="1" id="KW-0812">Transmembrane</keyword>
<accession>A0A7J5AZ63</accession>
<feature type="transmembrane region" description="Helical" evidence="1">
    <location>
        <begin position="185"/>
        <end position="207"/>
    </location>
</feature>
<dbReference type="EMBL" id="WBJX01000005">
    <property type="protein sequence ID" value="KAB1636844.1"/>
    <property type="molecule type" value="Genomic_DNA"/>
</dbReference>
<evidence type="ECO:0000313" key="4">
    <source>
        <dbReference type="Proteomes" id="UP000490386"/>
    </source>
</evidence>
<keyword evidence="1" id="KW-1133">Transmembrane helix</keyword>